<feature type="region of interest" description="Disordered" evidence="1">
    <location>
        <begin position="540"/>
        <end position="579"/>
    </location>
</feature>
<reference evidence="2" key="1">
    <citation type="submission" date="2013-09" db="EMBL/GenBank/DDBJ databases">
        <title>Complete nucleotide sequence of Streptomyces linear plasmid pFRL6.</title>
        <authorList>
            <person name="Chen Z."/>
            <person name="Fang P."/>
            <person name="Qin Z."/>
        </authorList>
    </citation>
    <scope>NUCLEOTIDE SEQUENCE</scope>
    <source>
        <plasmid evidence="2">pFRL6</plasmid>
    </source>
</reference>
<dbReference type="EMBL" id="KF602051">
    <property type="protein sequence ID" value="AHE40431.1"/>
    <property type="molecule type" value="Genomic_DNA"/>
</dbReference>
<sequence>MRVPAGQGTVCDQAVEHQSAHRAGARELGRGQDLGKRYAAAVHGRERGQGAVAKPAEPRAWLDEHQGPGGHPAMAGSACPAVSRAYSHLGSFELVEPGGDASGLVGEGVTFAGPGDGELRELALAASRLGGDLGRLGVVHARTRLRGCPGLLAGPLPAERPRICSRRSIVCCREFSGGDVVRDTRLVQTAVIGDEHSDVPIILPTEAIELDVFRRAHQQDTFWCGLLLGGCGGQLATKLYVDRQCHFQHNPLPNGAPNTCRRPSVGESSADHLYVKSAMSRSLLEYGRAARFAFPPPIGSLVDVDLEGGLSLRIHMDSAVRPNWERQGAVILGPGVVPDPDVLAGCPYVYRVRCDSNGADRRVWVGTQSLARPTEWVPFSECTWTDEGLLTPAAARILRDRASAGSRPAARRPSASGGALPESVVTFVRGLEAAQRTGTVDHVRRLCNGSSAFLDGLSSTARAEAERALQEAKAWLATHEEYQRRIFKDLEAAVRERRAWDVRSGIQQAASLTRRGASAEEHRILAAARAYLREHDYADQSPNKAALRRQVHHRPAQAAPRPGSAKSKKPNRAKESAARARALLERLDREGDLLADDELAQLVEELTRAANIAGPNLRDPERKRVAGWGRKARQRRPARTPAPEPRARTKPTAAGKPESPARVKLDPLAAAVKTILQKAAATGTTLTWAQIRAQLPPGLPALERSQQTSVLIDVDRSRAGTAPLLSALVTGADHDMHPAYPRIAAAAGRPRPRGDLEAVAQWAVEVSRFQRAQ</sequence>
<feature type="region of interest" description="Disordered" evidence="1">
    <location>
        <begin position="614"/>
        <end position="660"/>
    </location>
</feature>
<proteinExistence type="predicted"/>
<geneLocation type="plasmid" evidence="2">
    <name>pFRL6</name>
</geneLocation>
<evidence type="ECO:0000256" key="1">
    <source>
        <dbReference type="SAM" id="MobiDB-lite"/>
    </source>
</evidence>
<name>V9ZAH5_9ACTN</name>
<dbReference type="RefSeq" id="WP_024127667.1">
    <property type="nucleotide sequence ID" value="NC_023286.1"/>
</dbReference>
<accession>V9ZAH5</accession>
<evidence type="ECO:0000313" key="2">
    <source>
        <dbReference type="EMBL" id="AHE40431.1"/>
    </source>
</evidence>
<feature type="compositionally biased region" description="Basic residues" evidence="1">
    <location>
        <begin position="546"/>
        <end position="555"/>
    </location>
</feature>
<feature type="region of interest" description="Disordered" evidence="1">
    <location>
        <begin position="42"/>
        <end position="76"/>
    </location>
</feature>
<keyword evidence="2" id="KW-0614">Plasmid</keyword>
<organism evidence="2">
    <name type="scientific">Streptomyces sp. F12</name>
    <dbReference type="NCBI Taxonomy" id="1436084"/>
    <lineage>
        <taxon>Bacteria</taxon>
        <taxon>Bacillati</taxon>
        <taxon>Actinomycetota</taxon>
        <taxon>Actinomycetes</taxon>
        <taxon>Kitasatosporales</taxon>
        <taxon>Streptomycetaceae</taxon>
        <taxon>Streptomyces</taxon>
    </lineage>
</organism>
<protein>
    <submittedName>
        <fullName evidence="2">Uncharacterized protein</fullName>
    </submittedName>
</protein>
<gene>
    <name evidence="2" type="ORF">pFRL6_344</name>
</gene>
<dbReference type="AlphaFoldDB" id="V9ZAH5"/>
<feature type="compositionally biased region" description="Basic and acidic residues" evidence="1">
    <location>
        <begin position="56"/>
        <end position="66"/>
    </location>
</feature>